<dbReference type="EMBL" id="MHQL01000033">
    <property type="protein sequence ID" value="OHA02508.1"/>
    <property type="molecule type" value="Genomic_DNA"/>
</dbReference>
<gene>
    <name evidence="4" type="primary">rpsO</name>
    <name evidence="8" type="ORF">A3C16_01285</name>
</gene>
<dbReference type="PROSITE" id="PS00362">
    <property type="entry name" value="RIBOSOMAL_S15"/>
    <property type="match status" value="1"/>
</dbReference>
<sequence length="89" mass="10311">MMLNTKQKSKIIEKHRSHATDSGSAEIQIAILSEEIRRLALHLKKHAKDNHSRRGLLGMVARRRKLLDYLARTNARKYNNLVKKLGLKK</sequence>
<dbReference type="AlphaFoldDB" id="A0A1G2KSR8"/>
<dbReference type="SMART" id="SM01387">
    <property type="entry name" value="Ribosomal_S15"/>
    <property type="match status" value="1"/>
</dbReference>
<comment type="similarity">
    <text evidence="4 5">Belongs to the universal ribosomal protein uS15 family.</text>
</comment>
<dbReference type="Gene3D" id="6.10.250.3130">
    <property type="match status" value="1"/>
</dbReference>
<organism evidence="8 9">
    <name type="scientific">Candidatus Sungbacteria bacterium RIFCSPHIGHO2_02_FULL_51_29</name>
    <dbReference type="NCBI Taxonomy" id="1802273"/>
    <lineage>
        <taxon>Bacteria</taxon>
        <taxon>Candidatus Sungiibacteriota</taxon>
    </lineage>
</organism>
<dbReference type="SUPFAM" id="SSF47060">
    <property type="entry name" value="S15/NS1 RNA-binding domain"/>
    <property type="match status" value="1"/>
</dbReference>
<dbReference type="GO" id="GO:0003735">
    <property type="term" value="F:structural constituent of ribosome"/>
    <property type="evidence" value="ECO:0007669"/>
    <property type="project" value="InterPro"/>
</dbReference>
<dbReference type="Pfam" id="PF00312">
    <property type="entry name" value="Ribosomal_S15"/>
    <property type="match status" value="1"/>
</dbReference>
<accession>A0A1G2KSR8</accession>
<feature type="compositionally biased region" description="Basic residues" evidence="7">
    <location>
        <begin position="7"/>
        <end position="17"/>
    </location>
</feature>
<comment type="subunit">
    <text evidence="3 4">Part of the 30S ribosomal subunit. Forms a bridge to the 50S subunit in the 70S ribosome, contacting the 23S rRNA.</text>
</comment>
<dbReference type="PANTHER" id="PTHR23321">
    <property type="entry name" value="RIBOSOMAL PROTEIN S15, BACTERIAL AND ORGANELLAR"/>
    <property type="match status" value="1"/>
</dbReference>
<comment type="function">
    <text evidence="4">Forms an intersubunit bridge (bridge B4) with the 23S rRNA of the 50S subunit in the ribosome.</text>
</comment>
<dbReference type="FunFam" id="1.10.287.10:FF:000002">
    <property type="entry name" value="30S ribosomal protein S15"/>
    <property type="match status" value="1"/>
</dbReference>
<dbReference type="CDD" id="cd00677">
    <property type="entry name" value="S15_NS1_EPRS_RNA-bind"/>
    <property type="match status" value="1"/>
</dbReference>
<evidence type="ECO:0000256" key="6">
    <source>
        <dbReference type="RuleBase" id="RU004524"/>
    </source>
</evidence>
<feature type="region of interest" description="Disordered" evidence="7">
    <location>
        <begin position="1"/>
        <end position="23"/>
    </location>
</feature>
<dbReference type="InterPro" id="IPR000589">
    <property type="entry name" value="Ribosomal_uS15"/>
</dbReference>
<evidence type="ECO:0000256" key="1">
    <source>
        <dbReference type="ARBA" id="ARBA00022980"/>
    </source>
</evidence>
<comment type="caution">
    <text evidence="8">The sequence shown here is derived from an EMBL/GenBank/DDBJ whole genome shotgun (WGS) entry which is preliminary data.</text>
</comment>
<dbReference type="Proteomes" id="UP000177811">
    <property type="component" value="Unassembled WGS sequence"/>
</dbReference>
<evidence type="ECO:0000313" key="8">
    <source>
        <dbReference type="EMBL" id="OHA02508.1"/>
    </source>
</evidence>
<dbReference type="InterPro" id="IPR005290">
    <property type="entry name" value="Ribosomal_uS15_bac-type"/>
</dbReference>
<dbReference type="HAMAP" id="MF_01343_B">
    <property type="entry name" value="Ribosomal_uS15_B"/>
    <property type="match status" value="1"/>
</dbReference>
<evidence type="ECO:0000256" key="7">
    <source>
        <dbReference type="SAM" id="MobiDB-lite"/>
    </source>
</evidence>
<keyword evidence="2 4" id="KW-0687">Ribonucleoprotein</keyword>
<evidence type="ECO:0000256" key="2">
    <source>
        <dbReference type="ARBA" id="ARBA00023274"/>
    </source>
</evidence>
<keyword evidence="4 6" id="KW-0694">RNA-binding</keyword>
<keyword evidence="1 4" id="KW-0689">Ribosomal protein</keyword>
<reference evidence="8 9" key="1">
    <citation type="journal article" date="2016" name="Nat. Commun.">
        <title>Thousands of microbial genomes shed light on interconnected biogeochemical processes in an aquifer system.</title>
        <authorList>
            <person name="Anantharaman K."/>
            <person name="Brown C.T."/>
            <person name="Hug L.A."/>
            <person name="Sharon I."/>
            <person name="Castelle C.J."/>
            <person name="Probst A.J."/>
            <person name="Thomas B.C."/>
            <person name="Singh A."/>
            <person name="Wilkins M.J."/>
            <person name="Karaoz U."/>
            <person name="Brodie E.L."/>
            <person name="Williams K.H."/>
            <person name="Hubbard S.S."/>
            <person name="Banfield J.F."/>
        </authorList>
    </citation>
    <scope>NUCLEOTIDE SEQUENCE [LARGE SCALE GENOMIC DNA]</scope>
</reference>
<dbReference type="Gene3D" id="1.10.287.10">
    <property type="entry name" value="S15/NS1, RNA-binding"/>
    <property type="match status" value="1"/>
</dbReference>
<protein>
    <recommendedName>
        <fullName evidence="4">Small ribosomal subunit protein uS15</fullName>
    </recommendedName>
</protein>
<dbReference type="GO" id="GO:0022627">
    <property type="term" value="C:cytosolic small ribosomal subunit"/>
    <property type="evidence" value="ECO:0007669"/>
    <property type="project" value="TreeGrafter"/>
</dbReference>
<name>A0A1G2KSR8_9BACT</name>
<dbReference type="GO" id="GO:0006412">
    <property type="term" value="P:translation"/>
    <property type="evidence" value="ECO:0007669"/>
    <property type="project" value="UniProtKB-UniRule"/>
</dbReference>
<dbReference type="NCBIfam" id="TIGR00952">
    <property type="entry name" value="S15_bact"/>
    <property type="match status" value="1"/>
</dbReference>
<evidence type="ECO:0000256" key="3">
    <source>
        <dbReference type="ARBA" id="ARBA00064542"/>
    </source>
</evidence>
<dbReference type="InterPro" id="IPR009068">
    <property type="entry name" value="uS15_NS1_RNA-bd_sf"/>
</dbReference>
<dbReference type="GO" id="GO:0019843">
    <property type="term" value="F:rRNA binding"/>
    <property type="evidence" value="ECO:0007669"/>
    <property type="project" value="UniProtKB-UniRule"/>
</dbReference>
<evidence type="ECO:0000313" key="9">
    <source>
        <dbReference type="Proteomes" id="UP000177811"/>
    </source>
</evidence>
<dbReference type="PANTHER" id="PTHR23321:SF26">
    <property type="entry name" value="SMALL RIBOSOMAL SUBUNIT PROTEIN US15M"/>
    <property type="match status" value="1"/>
</dbReference>
<keyword evidence="4 6" id="KW-0699">rRNA-binding</keyword>
<evidence type="ECO:0000256" key="4">
    <source>
        <dbReference type="HAMAP-Rule" id="MF_01343"/>
    </source>
</evidence>
<comment type="function">
    <text evidence="4 6">One of the primary rRNA binding proteins, it binds directly to 16S rRNA where it helps nucleate assembly of the platform of the 30S subunit by binding and bridging several RNA helices of the 16S rRNA.</text>
</comment>
<evidence type="ECO:0000256" key="5">
    <source>
        <dbReference type="RuleBase" id="RU003919"/>
    </source>
</evidence>
<proteinExistence type="inferred from homology"/>